<dbReference type="AlphaFoldDB" id="A0A387H4L0"/>
<dbReference type="Gene3D" id="3.40.570.10">
    <property type="entry name" value="Extracellular Endonuclease, subunit A"/>
    <property type="match status" value="1"/>
</dbReference>
<evidence type="ECO:0000313" key="5">
    <source>
        <dbReference type="Proteomes" id="UP000271554"/>
    </source>
</evidence>
<reference evidence="4 5" key="1">
    <citation type="submission" date="2018-10" db="EMBL/GenBank/DDBJ databases">
        <title>Relationship between Morphology and Antimicrobial Activity in Streptomyces.</title>
        <authorList>
            <person name="Kang H.J."/>
            <person name="Kim S.B."/>
        </authorList>
    </citation>
    <scope>NUCLEOTIDE SEQUENCE [LARGE SCALE GENOMIC DNA]</scope>
    <source>
        <strain evidence="4 5">BH38</strain>
    </source>
</reference>
<keyword evidence="5" id="KW-1185">Reference proteome</keyword>
<dbReference type="InterPro" id="IPR006624">
    <property type="entry name" value="Beta-propeller_rpt_TECPR"/>
</dbReference>
<evidence type="ECO:0000256" key="2">
    <source>
        <dbReference type="SAM" id="SignalP"/>
    </source>
</evidence>
<feature type="signal peptide" evidence="2">
    <location>
        <begin position="1"/>
        <end position="18"/>
    </location>
</feature>
<feature type="compositionally biased region" description="Low complexity" evidence="1">
    <location>
        <begin position="290"/>
        <end position="306"/>
    </location>
</feature>
<proteinExistence type="predicted"/>
<feature type="chain" id="PRO_5017470760" description="Type VII secretion system protein EssD-like domain-containing protein" evidence="2">
    <location>
        <begin position="19"/>
        <end position="946"/>
    </location>
</feature>
<dbReference type="EMBL" id="CP032698">
    <property type="protein sequence ID" value="AYG78314.1"/>
    <property type="molecule type" value="Genomic_DNA"/>
</dbReference>
<dbReference type="SUPFAM" id="SSF63825">
    <property type="entry name" value="YWTD domain"/>
    <property type="match status" value="1"/>
</dbReference>
<name>A0A387H4L0_9ACTN</name>
<dbReference type="InterPro" id="IPR044929">
    <property type="entry name" value="DNA/RNA_non-sp_Endonuclease_sf"/>
</dbReference>
<evidence type="ECO:0000313" key="4">
    <source>
        <dbReference type="EMBL" id="AYG78314.1"/>
    </source>
</evidence>
<dbReference type="Pfam" id="PF13930">
    <property type="entry name" value="Endonuclea_NS_2"/>
    <property type="match status" value="1"/>
</dbReference>
<evidence type="ECO:0000256" key="1">
    <source>
        <dbReference type="SAM" id="MobiDB-lite"/>
    </source>
</evidence>
<accession>A0A387H4L0</accession>
<dbReference type="KEGG" id="shun:DWB77_00421"/>
<feature type="region of interest" description="Disordered" evidence="1">
    <location>
        <begin position="731"/>
        <end position="755"/>
    </location>
</feature>
<feature type="region of interest" description="Disordered" evidence="1">
    <location>
        <begin position="290"/>
        <end position="335"/>
    </location>
</feature>
<organism evidence="4 5">
    <name type="scientific">Streptomyces hundungensis</name>
    <dbReference type="NCBI Taxonomy" id="1077946"/>
    <lineage>
        <taxon>Bacteria</taxon>
        <taxon>Bacillati</taxon>
        <taxon>Actinomycetota</taxon>
        <taxon>Actinomycetes</taxon>
        <taxon>Kitasatosporales</taxon>
        <taxon>Streptomycetaceae</taxon>
        <taxon>Streptomyces</taxon>
    </lineage>
</organism>
<feature type="domain" description="Type VII secretion system protein EssD-like" evidence="3">
    <location>
        <begin position="819"/>
        <end position="901"/>
    </location>
</feature>
<gene>
    <name evidence="4" type="ORF">DWB77_00421</name>
</gene>
<dbReference type="OrthoDB" id="4981820at2"/>
<dbReference type="SMART" id="SM00706">
    <property type="entry name" value="TECPR"/>
    <property type="match status" value="10"/>
</dbReference>
<dbReference type="Proteomes" id="UP000271554">
    <property type="component" value="Chromosome"/>
</dbReference>
<evidence type="ECO:0000259" key="3">
    <source>
        <dbReference type="Pfam" id="PF13930"/>
    </source>
</evidence>
<keyword evidence="2" id="KW-0732">Signal</keyword>
<dbReference type="InterPro" id="IPR044927">
    <property type="entry name" value="Endonuclea_NS_2"/>
</dbReference>
<protein>
    <recommendedName>
        <fullName evidence="3">Type VII secretion system protein EssD-like domain-containing protein</fullName>
    </recommendedName>
</protein>
<dbReference type="SUPFAM" id="SSF63829">
    <property type="entry name" value="Calcium-dependent phosphotriesterase"/>
    <property type="match status" value="1"/>
</dbReference>
<sequence length="946" mass="100585">MVAGAVTAGLMSTVPAAATDTATTPIPLVSVAAIGDDEVFALAADHSAVYQWNGAGTDWVKVGGPAEDLYAGGAGLFATNRDSHKIYKYNGAPDQWTEIGNPGAEFAVTGDHLYGLSTDRTAVYEWTGTGTDWVKVGGPAQDLYAGGAGLFATNWETGRIYKYNDQPDQWSETGNAGAEFAVTGDHLYGLNPDRTAVYEWNGTGIDWTRIGGPAQNLYAGGAGLFATNPDTHNIYKYNGQPDGWDHVGEAGSSFAVGNVRLYGLAPDGNSVHQWNGQGTDWASLGAPVAPAAPRAEQPQASASSPAPTTPEPQDDPEPEGAQAPSADAPAEGDGTATSLAVTAKDELYMLAVDQSGVWHREQDGWRQLSGPAMAVYAGRLGVFATNPDTGLINKYNDRSDGSSPWGPISDAGGDFAVSGDSLYHLPANHSGVAEWHGDTWTQIGGPAKNIYAGGAGFFATNRETGHIYKYDGRPDQWTEVGGPGATFASGHDRLYGIATDHSAVYEWSGKGTTWTRIGGPAGNIYAGGAGLFATNPDTGHLYKYEGQPDQWTEVGGPGATFAVSDTHLYGLSPDHSTTYQWNGTGTDWTRIGGPADPIQEQLDEKLLNENCPPGQNCLQEYRDAKKILETSVTDWMKVNGYEASLNTLGINTILECVKDHDFSSCIEALADAGQTLLGVGAFKKTYRLKKQLDHLARDLPKFLDTLNKARAQYNKLQAIIALARAAKPHLPDQAGVPEHRRLAPQPDGTGTANKDKCGWAELEDVDKRNGNRATGITACLTQSYIDEHPGTETRIKITKPPGYDWAGRTAAHLGALPVNQNINACHLLGKKLSGSGTDPRNLATCARGANDWQTGSQQGDNNMKKYERDVADAVRGGQDVFYRVTATYSGRRTVPIGFRISAYGITPGGGPGIEINVFVSNTLAGRNLGMFNDQHTNRQIPTGSEA</sequence>